<gene>
    <name evidence="4" type="primary">CCP110</name>
</gene>
<dbReference type="OrthoDB" id="10028852at2759"/>
<proteinExistence type="predicted"/>
<feature type="region of interest" description="Disordered" evidence="2">
    <location>
        <begin position="178"/>
        <end position="204"/>
    </location>
</feature>
<dbReference type="Proteomes" id="UP000695026">
    <property type="component" value="Unplaced"/>
</dbReference>
<feature type="compositionally biased region" description="Low complexity" evidence="2">
    <location>
        <begin position="293"/>
        <end position="309"/>
    </location>
</feature>
<dbReference type="PANTHER" id="PTHR13594">
    <property type="entry name" value="CENTRIOLAR COILED-COIL PROTEIN OF 110 KDA"/>
    <property type="match status" value="1"/>
</dbReference>
<keyword evidence="3" id="KW-1185">Reference proteome</keyword>
<feature type="region of interest" description="Disordered" evidence="2">
    <location>
        <begin position="241"/>
        <end position="265"/>
    </location>
</feature>
<dbReference type="Pfam" id="PF16025">
    <property type="entry name" value="CaM_bind"/>
    <property type="match status" value="1"/>
</dbReference>
<dbReference type="OMA" id="QFKSNGV"/>
<dbReference type="GeneID" id="103059207"/>
<reference evidence="4" key="1">
    <citation type="submission" date="2025-08" db="UniProtKB">
        <authorList>
            <consortium name="RefSeq"/>
        </authorList>
    </citation>
    <scope>IDENTIFICATION</scope>
    <source>
        <tissue evidence="4">Liver</tissue>
    </source>
</reference>
<dbReference type="InterPro" id="IPR033207">
    <property type="entry name" value="CCP110"/>
</dbReference>
<dbReference type="GO" id="GO:0032053">
    <property type="term" value="P:ciliary basal body organization"/>
    <property type="evidence" value="ECO:0007669"/>
    <property type="project" value="TreeGrafter"/>
</dbReference>
<dbReference type="GO" id="GO:0032465">
    <property type="term" value="P:regulation of cytokinesis"/>
    <property type="evidence" value="ECO:0007669"/>
    <property type="project" value="InterPro"/>
</dbReference>
<accession>A0A9F5IVE4</accession>
<dbReference type="RefSeq" id="XP_025028755.1">
    <property type="nucleotide sequence ID" value="XM_025172987.1"/>
</dbReference>
<dbReference type="AlphaFoldDB" id="A0A9F5IVE4"/>
<sequence>MEGYEKFCEKHLARIQGELMENGMSPVAQCKNVSLIRFNGAPVLSPLLTLEKKKELQQDRQKALDLERWRQNSKQRILLTRVEEIVADVQMKKMSSQSDLDQSEKENIHLDLESKVLNGFATEPCNVLPNSTAFSECLEPKQTPDVKPVDTQGASDGNTFAGTEPFLLHNPKETCSNRLEKRTSPEGTFSSLPGTPPSNEIVKTESADPVLVDVEGPDPYIMSLQNLLKKSREYIQREQIRRSLRSSSKRNNSESHPDKENSAVKMNELGKERGKFTGRSTPVLTQEKSNLIKASASPQSSPASKNNASGIASSSFSKVDIPMRSGTPPVLDSDSDEDFRNISLFERDSILRSLTGSYSKLPSPEPSMSPKMHRRRPRPSSVGHIVITNPVNAYELSPKEKGRAADLIVQDASERQTASDPVPKLSKDLVPICPHKAQAFSKSSSDTFNELVVSKCNEVCQLPPNQQESRSFPVNPTIEGESMLENGTTSNSCLSNFSPQELQYVSCPLLTQNPAKTESLPDRAKCSMPMELNKSYDVASPSPLLMQMQSKPLLDTPEVTLGNEQILENGLEKVKRRLELDVDAVQKENVPWVVSTEVDTPERRRPHNQSYPTRAVLDAKNETPRCLREEEALKQKMRALAELRQKLEEQHAQQLLLLIAEQEREQERLQKEIEEQARRLKEEKNAAAESGIPPIDVGVALEWRKISDVHLLESVLTRVEAVHSTNLESAGFVNAAVPSLPAGSPFYLWEQSASGKPVSVSRSINRSKMRWSQVYSPEMKRKLNKISALAKGFLTRRLLQTEKLKHLRQTVHDTMEFIKNFQSEALLKRGNVPAQDANLQERVVAQLQAALYDIHDIFFKMEASERMNILRHDREIRKEKMLRQLDKAKSPRERVTLSTATQKSLDRKKYIKAAEMGIPNKKTIGKQKIFENRVLQPNQGQNAPIQRLLSRQGTPKTSVKGAEQNRKKPSDNRVPNKAFSGVYTKAGAGISRKKKKSMFFISVEKA</sequence>
<dbReference type="PANTHER" id="PTHR13594:SF1">
    <property type="entry name" value="CENTRIOLAR COILED-COIL PROTEIN OF 110 KDA"/>
    <property type="match status" value="1"/>
</dbReference>
<evidence type="ECO:0000313" key="4">
    <source>
        <dbReference type="RefSeq" id="XP_025028755.1"/>
    </source>
</evidence>
<protein>
    <submittedName>
        <fullName evidence="4">Centriolar coiled-coil protein of 110 kDa isoform X1</fullName>
    </submittedName>
</protein>
<feature type="region of interest" description="Disordered" evidence="2">
    <location>
        <begin position="292"/>
        <end position="312"/>
    </location>
</feature>
<keyword evidence="1" id="KW-0175">Coiled coil</keyword>
<evidence type="ECO:0000256" key="1">
    <source>
        <dbReference type="SAM" id="Coils"/>
    </source>
</evidence>
<evidence type="ECO:0000313" key="3">
    <source>
        <dbReference type="Proteomes" id="UP000695026"/>
    </source>
</evidence>
<feature type="region of interest" description="Disordered" evidence="2">
    <location>
        <begin position="951"/>
        <end position="979"/>
    </location>
</feature>
<name>A0A9F5IVE4_PYTBI</name>
<feature type="region of interest" description="Disordered" evidence="2">
    <location>
        <begin position="356"/>
        <end position="383"/>
    </location>
</feature>
<dbReference type="CTD" id="9738"/>
<dbReference type="GO" id="GO:0007099">
    <property type="term" value="P:centriole replication"/>
    <property type="evidence" value="ECO:0007669"/>
    <property type="project" value="InterPro"/>
</dbReference>
<dbReference type="GO" id="GO:0005814">
    <property type="term" value="C:centriole"/>
    <property type="evidence" value="ECO:0007669"/>
    <property type="project" value="InterPro"/>
</dbReference>
<feature type="compositionally biased region" description="Basic and acidic residues" evidence="2">
    <location>
        <begin position="251"/>
        <end position="265"/>
    </location>
</feature>
<evidence type="ECO:0000256" key="2">
    <source>
        <dbReference type="SAM" id="MobiDB-lite"/>
    </source>
</evidence>
<dbReference type="GO" id="GO:1903723">
    <property type="term" value="P:negative regulation of centriole elongation"/>
    <property type="evidence" value="ECO:0007669"/>
    <property type="project" value="TreeGrafter"/>
</dbReference>
<organism evidence="3 4">
    <name type="scientific">Python bivittatus</name>
    <name type="common">Burmese python</name>
    <name type="synonym">Python molurus bivittatus</name>
    <dbReference type="NCBI Taxonomy" id="176946"/>
    <lineage>
        <taxon>Eukaryota</taxon>
        <taxon>Metazoa</taxon>
        <taxon>Chordata</taxon>
        <taxon>Craniata</taxon>
        <taxon>Vertebrata</taxon>
        <taxon>Euteleostomi</taxon>
        <taxon>Lepidosauria</taxon>
        <taxon>Squamata</taxon>
        <taxon>Bifurcata</taxon>
        <taxon>Unidentata</taxon>
        <taxon>Episquamata</taxon>
        <taxon>Toxicofera</taxon>
        <taxon>Serpentes</taxon>
        <taxon>Henophidia</taxon>
        <taxon>Pythonidae</taxon>
        <taxon>Python</taxon>
    </lineage>
</organism>
<feature type="coiled-coil region" evidence="1">
    <location>
        <begin position="626"/>
        <end position="690"/>
    </location>
</feature>